<dbReference type="InterPro" id="IPR003207">
    <property type="entry name" value="Ppandiol/glycerol_DeHydtase_su"/>
</dbReference>
<name>A0ABP3E6U7_9ACTN</name>
<reference evidence="2" key="1">
    <citation type="journal article" date="2019" name="Int. J. Syst. Evol. Microbiol.">
        <title>The Global Catalogue of Microorganisms (GCM) 10K type strain sequencing project: providing services to taxonomists for standard genome sequencing and annotation.</title>
        <authorList>
            <consortium name="The Broad Institute Genomics Platform"/>
            <consortium name="The Broad Institute Genome Sequencing Center for Infectious Disease"/>
            <person name="Wu L."/>
            <person name="Ma J."/>
        </authorList>
    </citation>
    <scope>NUCLEOTIDE SEQUENCE [LARGE SCALE GENOMIC DNA]</scope>
    <source>
        <strain evidence="2">JCM 10425</strain>
    </source>
</reference>
<evidence type="ECO:0008006" key="3">
    <source>
        <dbReference type="Google" id="ProtNLM"/>
    </source>
</evidence>
<evidence type="ECO:0000313" key="1">
    <source>
        <dbReference type="EMBL" id="GAA0254245.1"/>
    </source>
</evidence>
<accession>A0ABP3E6U7</accession>
<organism evidence="1 2">
    <name type="scientific">Cryptosporangium japonicum</name>
    <dbReference type="NCBI Taxonomy" id="80872"/>
    <lineage>
        <taxon>Bacteria</taxon>
        <taxon>Bacillati</taxon>
        <taxon>Actinomycetota</taxon>
        <taxon>Actinomycetes</taxon>
        <taxon>Cryptosporangiales</taxon>
        <taxon>Cryptosporangiaceae</taxon>
        <taxon>Cryptosporangium</taxon>
    </lineage>
</organism>
<dbReference type="Proteomes" id="UP001500967">
    <property type="component" value="Unassembled WGS sequence"/>
</dbReference>
<dbReference type="Gene3D" id="1.10.1510.20">
    <property type="entry name" value="Propanediol/glycerol dehydratase, small subunit"/>
    <property type="match status" value="1"/>
</dbReference>
<dbReference type="Pfam" id="PF02287">
    <property type="entry name" value="Dehydratase_SU"/>
    <property type="match status" value="1"/>
</dbReference>
<comment type="caution">
    <text evidence="1">The sequence shown here is derived from an EMBL/GenBank/DDBJ whole genome shotgun (WGS) entry which is preliminary data.</text>
</comment>
<gene>
    <name evidence="1" type="ORF">GCM10009539_44290</name>
</gene>
<protein>
    <recommendedName>
        <fullName evidence="3">Propanediol dehydratase small subunit</fullName>
    </recommendedName>
</protein>
<evidence type="ECO:0000313" key="2">
    <source>
        <dbReference type="Proteomes" id="UP001500967"/>
    </source>
</evidence>
<dbReference type="RefSeq" id="WP_344650799.1">
    <property type="nucleotide sequence ID" value="NZ_BAAAGX010000017.1"/>
</dbReference>
<dbReference type="SUPFAM" id="SSF47148">
    <property type="entry name" value="Diol dehydratase, gamma subunit"/>
    <property type="match status" value="1"/>
</dbReference>
<dbReference type="EMBL" id="BAAAGX010000017">
    <property type="protein sequence ID" value="GAA0254245.1"/>
    <property type="molecule type" value="Genomic_DNA"/>
</dbReference>
<sequence>MSISQGAPDAVAPDAVAPDAVAPDAVAPDSARVVGRSFDAGAPDGVRAFSGRALESVTLDAVRAGEVSTDDLRIHPETLEHQAQVAADHGNPQLAANFRRAAELTAIDDTDVMRIYEALRPRRSTFAELEEIADWLSERGAVINAALVREAAQVYQRRGLCR</sequence>
<dbReference type="InterPro" id="IPR036091">
    <property type="entry name" value="Prodiol/glycerol_DeHase__sf_su"/>
</dbReference>
<keyword evidence="2" id="KW-1185">Reference proteome</keyword>
<proteinExistence type="predicted"/>